<dbReference type="EMBL" id="VWRS01000001">
    <property type="protein sequence ID" value="KAA5828114.1"/>
    <property type="molecule type" value="Genomic_DNA"/>
</dbReference>
<reference evidence="2 5" key="1">
    <citation type="journal article" date="2015" name="Int. J. Syst. Evol. Microbiol.">
        <title>Algibacter amylolyticus sp. nov., isolated from intertidal sediment.</title>
        <authorList>
            <person name="Zhang D.C."/>
            <person name="Wu J."/>
            <person name="Neuner K."/>
            <person name="Yao J."/>
            <person name="Margesin R."/>
        </authorList>
    </citation>
    <scope>NUCLEOTIDE SEQUENCE [LARGE SCALE GENOMIC DNA]</scope>
    <source>
        <strain evidence="2 5">RU-4-M-4</strain>
    </source>
</reference>
<dbReference type="AlphaFoldDB" id="A0A5M7BLD0"/>
<evidence type="ECO:0000313" key="3">
    <source>
        <dbReference type="EMBL" id="TSJ82359.1"/>
    </source>
</evidence>
<evidence type="ECO:0000313" key="4">
    <source>
        <dbReference type="Proteomes" id="UP000315145"/>
    </source>
</evidence>
<keyword evidence="1" id="KW-0472">Membrane</keyword>
<accession>A0A5M7BLD0</accession>
<comment type="caution">
    <text evidence="2">The sequence shown here is derived from an EMBL/GenBank/DDBJ whole genome shotgun (WGS) entry which is preliminary data.</text>
</comment>
<sequence length="123" mass="14293">MKIIHFTNLVMYLLCISIWALPLNYVFNYPIENLSEYSLISMIALGIGQPFMALISLFLINSRHKSEKRLLIIYWLLVLIYFSALALLISFFNSYGIEAFVIFPSIIASYFVYVTYKTQLINS</sequence>
<feature type="transmembrane region" description="Helical" evidence="1">
    <location>
        <begin position="72"/>
        <end position="91"/>
    </location>
</feature>
<feature type="transmembrane region" description="Helical" evidence="1">
    <location>
        <begin position="39"/>
        <end position="60"/>
    </location>
</feature>
<keyword evidence="1" id="KW-0812">Transmembrane</keyword>
<proteinExistence type="predicted"/>
<dbReference type="Proteomes" id="UP000315145">
    <property type="component" value="Unassembled WGS sequence"/>
</dbReference>
<keyword evidence="4" id="KW-1185">Reference proteome</keyword>
<dbReference type="EMBL" id="VMBF01000001">
    <property type="protein sequence ID" value="TSJ82359.1"/>
    <property type="molecule type" value="Genomic_DNA"/>
</dbReference>
<reference evidence="3 4" key="2">
    <citation type="submission" date="2019-07" db="EMBL/GenBank/DDBJ databases">
        <title>Algibacter marinivivus sp. nov., isolated from the surface of a marine red alga.</title>
        <authorList>
            <person name="Zhong X."/>
            <person name="Xu W."/>
            <person name="Zhang Y."/>
            <person name="Zhang Q."/>
            <person name="Du Z."/>
        </authorList>
    </citation>
    <scope>NUCLEOTIDE SEQUENCE [LARGE SCALE GENOMIC DNA]</scope>
    <source>
        <strain evidence="3 4">RU-4-M-4</strain>
    </source>
</reference>
<protein>
    <submittedName>
        <fullName evidence="2">Uncharacterized protein</fullName>
    </submittedName>
</protein>
<feature type="transmembrane region" description="Helical" evidence="1">
    <location>
        <begin position="9"/>
        <end position="27"/>
    </location>
</feature>
<organism evidence="2 5">
    <name type="scientific">Algibacter amylolyticus</name>
    <dbReference type="NCBI Taxonomy" id="1608400"/>
    <lineage>
        <taxon>Bacteria</taxon>
        <taxon>Pseudomonadati</taxon>
        <taxon>Bacteroidota</taxon>
        <taxon>Flavobacteriia</taxon>
        <taxon>Flavobacteriales</taxon>
        <taxon>Flavobacteriaceae</taxon>
        <taxon>Algibacter</taxon>
    </lineage>
</organism>
<keyword evidence="1" id="KW-1133">Transmembrane helix</keyword>
<evidence type="ECO:0000256" key="1">
    <source>
        <dbReference type="SAM" id="Phobius"/>
    </source>
</evidence>
<evidence type="ECO:0000313" key="2">
    <source>
        <dbReference type="EMBL" id="KAA5828114.1"/>
    </source>
</evidence>
<dbReference type="RefSeq" id="WP_144115479.1">
    <property type="nucleotide sequence ID" value="NZ_JACHGE010000001.1"/>
</dbReference>
<reference evidence="2" key="3">
    <citation type="submission" date="2019-09" db="EMBL/GenBank/DDBJ databases">
        <authorList>
            <person name="Zhang D.-C."/>
        </authorList>
    </citation>
    <scope>NUCLEOTIDE SEQUENCE</scope>
    <source>
        <strain evidence="2">RU-4-M-4</strain>
    </source>
</reference>
<evidence type="ECO:0000313" key="5">
    <source>
        <dbReference type="Proteomes" id="UP000322315"/>
    </source>
</evidence>
<dbReference type="Proteomes" id="UP000322315">
    <property type="component" value="Unassembled WGS sequence"/>
</dbReference>
<gene>
    <name evidence="2" type="ORF">F2B50_04575</name>
    <name evidence="3" type="ORF">FPF71_04575</name>
</gene>
<name>A0A5M7BLD0_9FLAO</name>
<feature type="transmembrane region" description="Helical" evidence="1">
    <location>
        <begin position="97"/>
        <end position="116"/>
    </location>
</feature>